<feature type="transmembrane region" description="Helical" evidence="12">
    <location>
        <begin position="124"/>
        <end position="141"/>
    </location>
</feature>
<dbReference type="EMBL" id="FUWM01000012">
    <property type="protein sequence ID" value="SJZ72329.1"/>
    <property type="molecule type" value="Genomic_DNA"/>
</dbReference>
<evidence type="ECO:0000256" key="7">
    <source>
        <dbReference type="ARBA" id="ARBA00023010"/>
    </source>
</evidence>
<feature type="transmembrane region" description="Helical" evidence="12">
    <location>
        <begin position="254"/>
        <end position="275"/>
    </location>
</feature>
<dbReference type="SUPFAM" id="SSF82866">
    <property type="entry name" value="Multidrug efflux transporter AcrB transmembrane domain"/>
    <property type="match status" value="1"/>
</dbReference>
<evidence type="ECO:0000259" key="13">
    <source>
        <dbReference type="Pfam" id="PF02355"/>
    </source>
</evidence>
<comment type="similarity">
    <text evidence="11">In the N-terminal section; belongs to the SecD/SecF family. SecD subfamily.</text>
</comment>
<dbReference type="RefSeq" id="WP_078810116.1">
    <property type="nucleotide sequence ID" value="NZ_FUWM01000012.1"/>
</dbReference>
<organism evidence="14 15">
    <name type="scientific">Selenihalanaerobacter shriftii</name>
    <dbReference type="NCBI Taxonomy" id="142842"/>
    <lineage>
        <taxon>Bacteria</taxon>
        <taxon>Bacillati</taxon>
        <taxon>Bacillota</taxon>
        <taxon>Clostridia</taxon>
        <taxon>Halanaerobiales</taxon>
        <taxon>Halobacteroidaceae</taxon>
        <taxon>Selenihalanaerobacter</taxon>
    </lineage>
</organism>
<evidence type="ECO:0000313" key="14">
    <source>
        <dbReference type="EMBL" id="SJZ72329.1"/>
    </source>
</evidence>
<evidence type="ECO:0000256" key="8">
    <source>
        <dbReference type="ARBA" id="ARBA00023136"/>
    </source>
</evidence>
<keyword evidence="15" id="KW-1185">Reference proteome</keyword>
<dbReference type="NCBIfam" id="TIGR00966">
    <property type="entry name" value="transloc_SecF"/>
    <property type="match status" value="1"/>
</dbReference>
<evidence type="ECO:0000256" key="9">
    <source>
        <dbReference type="ARBA" id="ARBA00059018"/>
    </source>
</evidence>
<dbReference type="PANTHER" id="PTHR30081:SF8">
    <property type="entry name" value="PROTEIN TRANSLOCASE SUBUNIT SECF"/>
    <property type="match status" value="1"/>
</dbReference>
<dbReference type="InterPro" id="IPR022646">
    <property type="entry name" value="SecD/SecF_CS"/>
</dbReference>
<dbReference type="OrthoDB" id="9805019at2"/>
<dbReference type="GO" id="GO:0015450">
    <property type="term" value="F:protein-transporting ATPase activity"/>
    <property type="evidence" value="ECO:0007669"/>
    <property type="project" value="InterPro"/>
</dbReference>
<dbReference type="Gene3D" id="1.20.1640.10">
    <property type="entry name" value="Multidrug efflux transporter AcrB transmembrane domain"/>
    <property type="match status" value="1"/>
</dbReference>
<comment type="subcellular location">
    <subcellularLocation>
        <location evidence="1 12">Cell membrane</location>
        <topology evidence="1 12">Multi-pass membrane protein</topology>
    </subcellularLocation>
</comment>
<feature type="domain" description="Protein export membrane protein SecD/SecF C-terminal" evidence="13">
    <location>
        <begin position="94"/>
        <end position="277"/>
    </location>
</feature>
<dbReference type="PRINTS" id="PR01755">
    <property type="entry name" value="SECFTRNLCASE"/>
</dbReference>
<comment type="subunit">
    <text evidence="12">Forms a complex with SecD. Part of the essential Sec protein translocation apparatus which comprises SecA, SecYEG and auxiliary proteins SecDF. Other proteins may also be involved.</text>
</comment>
<dbReference type="GO" id="GO:0006605">
    <property type="term" value="P:protein targeting"/>
    <property type="evidence" value="ECO:0007669"/>
    <property type="project" value="UniProtKB-UniRule"/>
</dbReference>
<dbReference type="GO" id="GO:0065002">
    <property type="term" value="P:intracellular protein transmembrane transport"/>
    <property type="evidence" value="ECO:0007669"/>
    <property type="project" value="UniProtKB-UniRule"/>
</dbReference>
<gene>
    <name evidence="12" type="primary">secF</name>
    <name evidence="14" type="ORF">SAMN02745118_01655</name>
</gene>
<evidence type="ECO:0000256" key="2">
    <source>
        <dbReference type="ARBA" id="ARBA00022448"/>
    </source>
</evidence>
<dbReference type="FunFam" id="1.20.1640.10:FF:000024">
    <property type="entry name" value="Multifunctional fusion protein"/>
    <property type="match status" value="1"/>
</dbReference>
<evidence type="ECO:0000256" key="4">
    <source>
        <dbReference type="ARBA" id="ARBA00022692"/>
    </source>
</evidence>
<feature type="transmembrane region" description="Helical" evidence="12">
    <location>
        <begin position="9"/>
        <end position="27"/>
    </location>
</feature>
<comment type="similarity">
    <text evidence="10">In the C-terminal section; belongs to the SecD/SecF family. SecF subfamily.</text>
</comment>
<dbReference type="AlphaFoldDB" id="A0A1T4MZ41"/>
<sequence>MNIIGKRKIWFALSALIIIAGIISMVAQGMNWGIDFTGGTLMEFSFDKQVSTEEIRDIFVEFNLGEESSIQNVGENNILIRTINLKQSTITDVQSKIKAEYPSAKMLRTEMVGPTIGSELKNKALWALLIASIAIVIYISVRFEFKFAMAAIIALLHDVFIVIGIFSILGREINSPFIAALLTIVGYSINDTIVIFDRVRENINYREKESFAELNNNAVLDTLPRSINTSLTTLITVVAILVLGGATIQTFMLALLIGILSGTYSSIFVASPVLVEWDIWQENKNNAVT</sequence>
<dbReference type="PANTHER" id="PTHR30081">
    <property type="entry name" value="PROTEIN-EXPORT MEMBRANE PROTEIN SEC"/>
    <property type="match status" value="1"/>
</dbReference>
<comment type="similarity">
    <text evidence="12">Belongs to the SecD/SecF family. SecF subfamily.</text>
</comment>
<feature type="transmembrane region" description="Helical" evidence="12">
    <location>
        <begin position="175"/>
        <end position="196"/>
    </location>
</feature>
<dbReference type="GO" id="GO:0005886">
    <property type="term" value="C:plasma membrane"/>
    <property type="evidence" value="ECO:0007669"/>
    <property type="project" value="UniProtKB-SubCell"/>
</dbReference>
<comment type="function">
    <text evidence="9 12">Part of the Sec protein translocase complex. Interacts with the SecYEG preprotein conducting channel. SecDF uses the proton motive force (PMF) to complete protein translocation after the ATP-dependent function of SecA.</text>
</comment>
<evidence type="ECO:0000256" key="3">
    <source>
        <dbReference type="ARBA" id="ARBA00022475"/>
    </source>
</evidence>
<evidence type="ECO:0000313" key="15">
    <source>
        <dbReference type="Proteomes" id="UP000190625"/>
    </source>
</evidence>
<keyword evidence="7 12" id="KW-0811">Translocation</keyword>
<keyword evidence="5 12" id="KW-0653">Protein transport</keyword>
<keyword evidence="8 12" id="KW-0472">Membrane</keyword>
<dbReference type="Pfam" id="PF02355">
    <property type="entry name" value="SecD_SecF_C"/>
    <property type="match status" value="1"/>
</dbReference>
<dbReference type="InterPro" id="IPR022813">
    <property type="entry name" value="SecD/SecF_arch_bac"/>
</dbReference>
<dbReference type="InterPro" id="IPR048634">
    <property type="entry name" value="SecD_SecF_C"/>
</dbReference>
<evidence type="ECO:0000256" key="10">
    <source>
        <dbReference type="ARBA" id="ARBA00060856"/>
    </source>
</evidence>
<evidence type="ECO:0000256" key="12">
    <source>
        <dbReference type="HAMAP-Rule" id="MF_01464"/>
    </source>
</evidence>
<dbReference type="Proteomes" id="UP000190625">
    <property type="component" value="Unassembled WGS sequence"/>
</dbReference>
<feature type="transmembrane region" description="Helical" evidence="12">
    <location>
        <begin position="148"/>
        <end position="169"/>
    </location>
</feature>
<dbReference type="NCBIfam" id="TIGR00916">
    <property type="entry name" value="2A0604s01"/>
    <property type="match status" value="1"/>
</dbReference>
<keyword evidence="3 12" id="KW-1003">Cell membrane</keyword>
<evidence type="ECO:0000256" key="6">
    <source>
        <dbReference type="ARBA" id="ARBA00022989"/>
    </source>
</evidence>
<keyword evidence="2 12" id="KW-0813">Transport</keyword>
<keyword evidence="4 12" id="KW-0812">Transmembrane</keyword>
<dbReference type="HAMAP" id="MF_01464_B">
    <property type="entry name" value="SecF_B"/>
    <property type="match status" value="1"/>
</dbReference>
<evidence type="ECO:0000256" key="1">
    <source>
        <dbReference type="ARBA" id="ARBA00004651"/>
    </source>
</evidence>
<protein>
    <recommendedName>
        <fullName evidence="12">Protein-export membrane protein SecF</fullName>
    </recommendedName>
</protein>
<accession>A0A1T4MZ41</accession>
<keyword evidence="6 12" id="KW-1133">Transmembrane helix</keyword>
<dbReference type="GO" id="GO:0043952">
    <property type="term" value="P:protein transport by the Sec complex"/>
    <property type="evidence" value="ECO:0007669"/>
    <property type="project" value="UniProtKB-UniRule"/>
</dbReference>
<proteinExistence type="inferred from homology"/>
<evidence type="ECO:0000256" key="11">
    <source>
        <dbReference type="ARBA" id="ARBA00061053"/>
    </source>
</evidence>
<evidence type="ECO:0000256" key="5">
    <source>
        <dbReference type="ARBA" id="ARBA00022927"/>
    </source>
</evidence>
<dbReference type="InterPro" id="IPR005665">
    <property type="entry name" value="SecF_bac"/>
</dbReference>
<dbReference type="InterPro" id="IPR022645">
    <property type="entry name" value="SecD/SecF_bac"/>
</dbReference>
<feature type="transmembrane region" description="Helical" evidence="12">
    <location>
        <begin position="231"/>
        <end position="248"/>
    </location>
</feature>
<reference evidence="15" key="1">
    <citation type="submission" date="2017-02" db="EMBL/GenBank/DDBJ databases">
        <authorList>
            <person name="Varghese N."/>
            <person name="Submissions S."/>
        </authorList>
    </citation>
    <scope>NUCLEOTIDE SEQUENCE [LARGE SCALE GENOMIC DNA]</scope>
    <source>
        <strain evidence="15">ATCC BAA-73</strain>
    </source>
</reference>
<dbReference type="InterPro" id="IPR055344">
    <property type="entry name" value="SecD_SecF_C_bact"/>
</dbReference>
<dbReference type="Pfam" id="PF07549">
    <property type="entry name" value="Sec_GG"/>
    <property type="match status" value="1"/>
</dbReference>
<name>A0A1T4MZ41_9FIRM</name>
<dbReference type="STRING" id="142842.SAMN02745118_01655"/>